<keyword evidence="4" id="KW-1185">Reference proteome</keyword>
<evidence type="ECO:0000259" key="2">
    <source>
        <dbReference type="PROSITE" id="PS51898"/>
    </source>
</evidence>
<evidence type="ECO:0000313" key="4">
    <source>
        <dbReference type="Proteomes" id="UP000185557"/>
    </source>
</evidence>
<proteinExistence type="predicted"/>
<sequence length="59" mass="7100">MIYIAYRHGLRREEIGLLRWVDVNFDQGEIYIHRLKGSKSNTHTLDGQEFRGLRKVKRE</sequence>
<dbReference type="AlphaFoldDB" id="A0A1U7IZX0"/>
<keyword evidence="1" id="KW-0233">DNA recombination</keyword>
<protein>
    <recommendedName>
        <fullName evidence="2">Tyr recombinase domain-containing protein</fullName>
    </recommendedName>
</protein>
<dbReference type="GO" id="GO:0003677">
    <property type="term" value="F:DNA binding"/>
    <property type="evidence" value="ECO:0007669"/>
    <property type="project" value="InterPro"/>
</dbReference>
<reference evidence="3 4" key="1">
    <citation type="submission" date="2016-11" db="EMBL/GenBank/DDBJ databases">
        <title>Draft Genome Sequences of Nine Cyanobacterial Strains from Diverse Habitats.</title>
        <authorList>
            <person name="Zhu T."/>
            <person name="Hou S."/>
            <person name="Lu X."/>
            <person name="Hess W.R."/>
        </authorList>
    </citation>
    <scope>NUCLEOTIDE SEQUENCE [LARGE SCALE GENOMIC DNA]</scope>
    <source>
        <strain evidence="3 4">NIES-30</strain>
    </source>
</reference>
<dbReference type="STRING" id="549789.NIES30_22000"/>
<dbReference type="Gene3D" id="1.10.443.10">
    <property type="entry name" value="Intergrase catalytic core"/>
    <property type="match status" value="1"/>
</dbReference>
<organism evidence="3 4">
    <name type="scientific">Phormidium tenue NIES-30</name>
    <dbReference type="NCBI Taxonomy" id="549789"/>
    <lineage>
        <taxon>Bacteria</taxon>
        <taxon>Bacillati</taxon>
        <taxon>Cyanobacteriota</taxon>
        <taxon>Cyanophyceae</taxon>
        <taxon>Oscillatoriophycideae</taxon>
        <taxon>Oscillatoriales</taxon>
        <taxon>Oscillatoriaceae</taxon>
        <taxon>Phormidium</taxon>
    </lineage>
</organism>
<dbReference type="GO" id="GO:0006310">
    <property type="term" value="P:DNA recombination"/>
    <property type="evidence" value="ECO:0007669"/>
    <property type="project" value="UniProtKB-KW"/>
</dbReference>
<dbReference type="InterPro" id="IPR013762">
    <property type="entry name" value="Integrase-like_cat_sf"/>
</dbReference>
<feature type="domain" description="Tyr recombinase" evidence="2">
    <location>
        <begin position="1"/>
        <end position="59"/>
    </location>
</feature>
<dbReference type="Pfam" id="PF00589">
    <property type="entry name" value="Phage_integrase"/>
    <property type="match status" value="1"/>
</dbReference>
<dbReference type="EMBL" id="MRCG01000021">
    <property type="protein sequence ID" value="OKH44687.1"/>
    <property type="molecule type" value="Genomic_DNA"/>
</dbReference>
<accession>A0A1U7IZX0</accession>
<dbReference type="PROSITE" id="PS51898">
    <property type="entry name" value="TYR_RECOMBINASE"/>
    <property type="match status" value="1"/>
</dbReference>
<gene>
    <name evidence="3" type="ORF">NIES30_22000</name>
</gene>
<dbReference type="SUPFAM" id="SSF56349">
    <property type="entry name" value="DNA breaking-rejoining enzymes"/>
    <property type="match status" value="1"/>
</dbReference>
<dbReference type="InterPro" id="IPR002104">
    <property type="entry name" value="Integrase_catalytic"/>
</dbReference>
<evidence type="ECO:0000256" key="1">
    <source>
        <dbReference type="ARBA" id="ARBA00023172"/>
    </source>
</evidence>
<dbReference type="InterPro" id="IPR011010">
    <property type="entry name" value="DNA_brk_join_enz"/>
</dbReference>
<dbReference type="GO" id="GO:0015074">
    <property type="term" value="P:DNA integration"/>
    <property type="evidence" value="ECO:0007669"/>
    <property type="project" value="InterPro"/>
</dbReference>
<name>A0A1U7IZX0_9CYAN</name>
<dbReference type="Proteomes" id="UP000185557">
    <property type="component" value="Unassembled WGS sequence"/>
</dbReference>
<comment type="caution">
    <text evidence="3">The sequence shown here is derived from an EMBL/GenBank/DDBJ whole genome shotgun (WGS) entry which is preliminary data.</text>
</comment>
<evidence type="ECO:0000313" key="3">
    <source>
        <dbReference type="EMBL" id="OKH44687.1"/>
    </source>
</evidence>
<dbReference type="OrthoDB" id="9801717at2"/>